<dbReference type="STRING" id="649747.HMPREF0083_05297"/>
<protein>
    <submittedName>
        <fullName evidence="1">Uncharacterized protein</fullName>
    </submittedName>
</protein>
<reference evidence="1 2" key="1">
    <citation type="submission" date="2013-08" db="EMBL/GenBank/DDBJ databases">
        <authorList>
            <person name="Weinstock G."/>
            <person name="Sodergren E."/>
            <person name="Wylie T."/>
            <person name="Fulton L."/>
            <person name="Fulton R."/>
            <person name="Fronick C."/>
            <person name="O'Laughlin M."/>
            <person name="Godfrey J."/>
            <person name="Miner T."/>
            <person name="Herter B."/>
            <person name="Appelbaum E."/>
            <person name="Cordes M."/>
            <person name="Lek S."/>
            <person name="Wollam A."/>
            <person name="Pepin K.H."/>
            <person name="Palsikar V.B."/>
            <person name="Mitreva M."/>
            <person name="Wilson R.K."/>
        </authorList>
    </citation>
    <scope>NUCLEOTIDE SEQUENCE [LARGE SCALE GENOMIC DNA]</scope>
    <source>
        <strain evidence="1 2">ATCC 12856</strain>
    </source>
</reference>
<dbReference type="InterPro" id="IPR018755">
    <property type="entry name" value="Phage_Mu_Gp48"/>
</dbReference>
<dbReference type="eggNOG" id="COG3778">
    <property type="taxonomic scope" value="Bacteria"/>
</dbReference>
<dbReference type="EMBL" id="AWSJ01000322">
    <property type="protein sequence ID" value="ERI06455.1"/>
    <property type="molecule type" value="Genomic_DNA"/>
</dbReference>
<gene>
    <name evidence="1" type="ORF">HMPREF0083_05297</name>
</gene>
<dbReference type="RefSeq" id="WP_021624901.1">
    <property type="nucleotide sequence ID" value="NZ_KE952920.1"/>
</dbReference>
<evidence type="ECO:0000313" key="1">
    <source>
        <dbReference type="EMBL" id="ERI06455.1"/>
    </source>
</evidence>
<dbReference type="AlphaFoldDB" id="U1WUU8"/>
<dbReference type="PATRIC" id="fig|649747.3.peg.4767"/>
<evidence type="ECO:0000313" key="2">
    <source>
        <dbReference type="Proteomes" id="UP000016511"/>
    </source>
</evidence>
<dbReference type="Proteomes" id="UP000016511">
    <property type="component" value="Unassembled WGS sequence"/>
</dbReference>
<accession>U1WUU8</accession>
<dbReference type="GeneID" id="92841806"/>
<keyword evidence="2" id="KW-1185">Reference proteome</keyword>
<dbReference type="HOGENOM" id="CLU_089645_2_0_9"/>
<name>U1WUU8_ANEAE</name>
<sequence>MNRKERMIAQMPSNYHKDPLTHELKNAEAMELDRVRAQRQDVFLQFDPATATWGIANWEKIFGIPIDETKPLQERREVVIGRMRFSDTVSVAKIKNVASAWSGGEVDVKENYERFAIEIKFVGKRGIPANMNDIKQTLRELIPAHLGIDYYFTYTVWGEVKSKTWGALKNYNWKEVREREMV</sequence>
<organism evidence="1 2">
    <name type="scientific">Aneurinibacillus aneurinilyticus ATCC 12856</name>
    <dbReference type="NCBI Taxonomy" id="649747"/>
    <lineage>
        <taxon>Bacteria</taxon>
        <taxon>Bacillati</taxon>
        <taxon>Bacillota</taxon>
        <taxon>Bacilli</taxon>
        <taxon>Bacillales</taxon>
        <taxon>Paenibacillaceae</taxon>
        <taxon>Aneurinibacillus group</taxon>
        <taxon>Aneurinibacillus</taxon>
    </lineage>
</organism>
<proteinExistence type="predicted"/>
<dbReference type="Pfam" id="PF10076">
    <property type="entry name" value="Phage_Mu_Gp48"/>
    <property type="match status" value="1"/>
</dbReference>
<comment type="caution">
    <text evidence="1">The sequence shown here is derived from an EMBL/GenBank/DDBJ whole genome shotgun (WGS) entry which is preliminary data.</text>
</comment>